<evidence type="ECO:0000313" key="1">
    <source>
        <dbReference type="EMBL" id="KDQ53301.1"/>
    </source>
</evidence>
<dbReference type="EMBL" id="KL197734">
    <property type="protein sequence ID" value="KDQ53301.1"/>
    <property type="molecule type" value="Genomic_DNA"/>
</dbReference>
<gene>
    <name evidence="1" type="ORF">JAAARDRAFT_197467</name>
</gene>
<dbReference type="Proteomes" id="UP000027265">
    <property type="component" value="Unassembled WGS sequence"/>
</dbReference>
<dbReference type="InParanoid" id="A0A067PSK1"/>
<keyword evidence="2" id="KW-1185">Reference proteome</keyword>
<protein>
    <recommendedName>
        <fullName evidence="3">F-box domain-containing protein</fullName>
    </recommendedName>
</protein>
<organism evidence="1 2">
    <name type="scientific">Jaapia argillacea MUCL 33604</name>
    <dbReference type="NCBI Taxonomy" id="933084"/>
    <lineage>
        <taxon>Eukaryota</taxon>
        <taxon>Fungi</taxon>
        <taxon>Dikarya</taxon>
        <taxon>Basidiomycota</taxon>
        <taxon>Agaricomycotina</taxon>
        <taxon>Agaricomycetes</taxon>
        <taxon>Agaricomycetidae</taxon>
        <taxon>Jaapiales</taxon>
        <taxon>Jaapiaceae</taxon>
        <taxon>Jaapia</taxon>
    </lineage>
</organism>
<evidence type="ECO:0000313" key="2">
    <source>
        <dbReference type="Proteomes" id="UP000027265"/>
    </source>
</evidence>
<dbReference type="AlphaFoldDB" id="A0A067PSK1"/>
<dbReference type="OrthoDB" id="3543113at2759"/>
<dbReference type="STRING" id="933084.A0A067PSK1"/>
<reference evidence="2" key="1">
    <citation type="journal article" date="2014" name="Proc. Natl. Acad. Sci. U.S.A.">
        <title>Extensive sampling of basidiomycete genomes demonstrates inadequacy of the white-rot/brown-rot paradigm for wood decay fungi.</title>
        <authorList>
            <person name="Riley R."/>
            <person name="Salamov A.A."/>
            <person name="Brown D.W."/>
            <person name="Nagy L.G."/>
            <person name="Floudas D."/>
            <person name="Held B.W."/>
            <person name="Levasseur A."/>
            <person name="Lombard V."/>
            <person name="Morin E."/>
            <person name="Otillar R."/>
            <person name="Lindquist E.A."/>
            <person name="Sun H."/>
            <person name="LaButti K.M."/>
            <person name="Schmutz J."/>
            <person name="Jabbour D."/>
            <person name="Luo H."/>
            <person name="Baker S.E."/>
            <person name="Pisabarro A.G."/>
            <person name="Walton J.D."/>
            <person name="Blanchette R.A."/>
            <person name="Henrissat B."/>
            <person name="Martin F."/>
            <person name="Cullen D."/>
            <person name="Hibbett D.S."/>
            <person name="Grigoriev I.V."/>
        </authorList>
    </citation>
    <scope>NUCLEOTIDE SEQUENCE [LARGE SCALE GENOMIC DNA]</scope>
    <source>
        <strain evidence="2">MUCL 33604</strain>
    </source>
</reference>
<name>A0A067PSK1_9AGAM</name>
<dbReference type="SUPFAM" id="SSF52047">
    <property type="entry name" value="RNI-like"/>
    <property type="match status" value="1"/>
</dbReference>
<dbReference type="Gene3D" id="3.80.10.10">
    <property type="entry name" value="Ribonuclease Inhibitor"/>
    <property type="match status" value="1"/>
</dbReference>
<sequence>MHRALKLYEILSLVCEQLRRGSSRRKKWEGYLFSFALTCEAFSEVALDFLWSEVHDFKRLLSLLPLDEDVATSGLMLGSPSQKDWERFRLYSKRLQTLSINTFIDSQLLRRIEGDSSRDAPFAFPRLSTLNVTFLFPPTSDATLHLLAFLRPTIINLSIHGYKSSISTVGAALRCALPSIPLLTSLQIAVSDQSATATEIRGIQHPLLEVIHIPVHLERICLPVSLLSAQTISALASLPNLKTLVAEDNVDGGMFSMFSNWPSEGPNWDINEEEAFDPSDWHPSDFPSLQRIEADVGLCSLTRLLNLHPAFARVPQFSFPCYLPGPTILRDELLASSLPQLRSPTHLDIDLASGDLSWGDTPLRSKFFAPLVSAWSDLVALSINHAAPLDVDDDDLAAIVSQAPKLELVRLAPSPLDHSGPSRPFQLRASLACLQSFAKHCPNIRELAIPVNVWTVPPPEYVAVSLRGPLLLDMSVSPVTKRTDTIARFLAKLFPHPHNRLTCHWSPAVWNWDDDWNETEESDFEENCGSHLDESLEKEDEISYPETFLRRWRRIGHLAHRDRRAAGTL</sequence>
<accession>A0A067PSK1</accession>
<proteinExistence type="predicted"/>
<dbReference type="InterPro" id="IPR032675">
    <property type="entry name" value="LRR_dom_sf"/>
</dbReference>
<evidence type="ECO:0008006" key="3">
    <source>
        <dbReference type="Google" id="ProtNLM"/>
    </source>
</evidence>
<dbReference type="HOGENOM" id="CLU_021164_5_0_1"/>